<dbReference type="Gene3D" id="4.10.375.10">
    <property type="entry name" value="Lipoxygenase-1, Domain 2"/>
    <property type="match status" value="2"/>
</dbReference>
<dbReference type="STRING" id="542762.A0A4S4F249"/>
<comment type="function">
    <text evidence="4">Plant lipoxygenase may be involved in a number of diverse aspects of plant physiology including growth and development, pest resistance, and senescence or responses to wounding.</text>
</comment>
<dbReference type="GO" id="GO:0046872">
    <property type="term" value="F:metal ion binding"/>
    <property type="evidence" value="ECO:0007669"/>
    <property type="project" value="UniProtKB-UniRule"/>
</dbReference>
<dbReference type="GO" id="GO:0034440">
    <property type="term" value="P:lipid oxidation"/>
    <property type="evidence" value="ECO:0007669"/>
    <property type="project" value="InterPro"/>
</dbReference>
<name>A0A4S4F249_CAMSN</name>
<dbReference type="GO" id="GO:0016702">
    <property type="term" value="F:oxidoreductase activity, acting on single donors with incorporation of molecular oxygen, incorporation of two atoms of oxygen"/>
    <property type="evidence" value="ECO:0007669"/>
    <property type="project" value="InterPro"/>
</dbReference>
<dbReference type="InterPro" id="IPR001246">
    <property type="entry name" value="LipOase_plant"/>
</dbReference>
<keyword evidence="8" id="KW-1185">Reference proteome</keyword>
<protein>
    <recommendedName>
        <fullName evidence="4">Lipoxygenase</fullName>
        <ecNumber evidence="4">1.13.11.-</ecNumber>
    </recommendedName>
</protein>
<dbReference type="InterPro" id="IPR013819">
    <property type="entry name" value="LipOase_C"/>
</dbReference>
<dbReference type="InterPro" id="IPR000907">
    <property type="entry name" value="LipOase"/>
</dbReference>
<dbReference type="UniPathway" id="UPA00382"/>
<dbReference type="InterPro" id="IPR027433">
    <property type="entry name" value="Lipoxygenase_dom_3"/>
</dbReference>
<evidence type="ECO:0000313" key="7">
    <source>
        <dbReference type="EMBL" id="THG22985.1"/>
    </source>
</evidence>
<dbReference type="GO" id="GO:0006633">
    <property type="term" value="P:fatty acid biosynthetic process"/>
    <property type="evidence" value="ECO:0007669"/>
    <property type="project" value="UniProtKB-KW"/>
</dbReference>
<dbReference type="Gene3D" id="3.10.450.60">
    <property type="match status" value="2"/>
</dbReference>
<comment type="caution">
    <text evidence="7">The sequence shown here is derived from an EMBL/GenBank/DDBJ whole genome shotgun (WGS) entry which is preliminary data.</text>
</comment>
<dbReference type="PROSITE" id="PS00081">
    <property type="entry name" value="LIPOXYGENASE_2"/>
    <property type="match status" value="1"/>
</dbReference>
<gene>
    <name evidence="7" type="ORF">TEA_008407</name>
</gene>
<evidence type="ECO:0000256" key="1">
    <source>
        <dbReference type="ARBA" id="ARBA00022723"/>
    </source>
</evidence>
<evidence type="ECO:0000256" key="5">
    <source>
        <dbReference type="SAM" id="Phobius"/>
    </source>
</evidence>
<dbReference type="Pfam" id="PF00305">
    <property type="entry name" value="Lipoxygenase"/>
    <property type="match status" value="4"/>
</dbReference>
<dbReference type="PANTHER" id="PTHR11771">
    <property type="entry name" value="LIPOXYGENASE"/>
    <property type="match status" value="1"/>
</dbReference>
<keyword evidence="4" id="KW-0444">Lipid biosynthesis</keyword>
<accession>A0A4S4F249</accession>
<keyword evidence="5" id="KW-1133">Transmembrane helix</keyword>
<proteinExistence type="inferred from homology"/>
<dbReference type="PROSITE" id="PS51393">
    <property type="entry name" value="LIPOXYGENASE_3"/>
    <property type="match status" value="2"/>
</dbReference>
<feature type="transmembrane region" description="Helical" evidence="5">
    <location>
        <begin position="41"/>
        <end position="60"/>
    </location>
</feature>
<dbReference type="InterPro" id="IPR020834">
    <property type="entry name" value="LipOase_CS"/>
</dbReference>
<keyword evidence="3" id="KW-0560">Oxidoreductase</keyword>
<evidence type="ECO:0000256" key="2">
    <source>
        <dbReference type="ARBA" id="ARBA00022964"/>
    </source>
</evidence>
<reference evidence="7 8" key="1">
    <citation type="journal article" date="2018" name="Proc. Natl. Acad. Sci. U.S.A.">
        <title>Draft genome sequence of Camellia sinensis var. sinensis provides insights into the evolution of the tea genome and tea quality.</title>
        <authorList>
            <person name="Wei C."/>
            <person name="Yang H."/>
            <person name="Wang S."/>
            <person name="Zhao J."/>
            <person name="Liu C."/>
            <person name="Gao L."/>
            <person name="Xia E."/>
            <person name="Lu Y."/>
            <person name="Tai Y."/>
            <person name="She G."/>
            <person name="Sun J."/>
            <person name="Cao H."/>
            <person name="Tong W."/>
            <person name="Gao Q."/>
            <person name="Li Y."/>
            <person name="Deng W."/>
            <person name="Jiang X."/>
            <person name="Wang W."/>
            <person name="Chen Q."/>
            <person name="Zhang S."/>
            <person name="Li H."/>
            <person name="Wu J."/>
            <person name="Wang P."/>
            <person name="Li P."/>
            <person name="Shi C."/>
            <person name="Zheng F."/>
            <person name="Jian J."/>
            <person name="Huang B."/>
            <person name="Shan D."/>
            <person name="Shi M."/>
            <person name="Fang C."/>
            <person name="Yue Y."/>
            <person name="Li F."/>
            <person name="Li D."/>
            <person name="Wei S."/>
            <person name="Han B."/>
            <person name="Jiang C."/>
            <person name="Yin Y."/>
            <person name="Xia T."/>
            <person name="Zhang Z."/>
            <person name="Bennetzen J.L."/>
            <person name="Zhao S."/>
            <person name="Wan X."/>
        </authorList>
    </citation>
    <scope>NUCLEOTIDE SEQUENCE [LARGE SCALE GENOMIC DNA]</scope>
    <source>
        <strain evidence="8">cv. Shuchazao</strain>
        <tissue evidence="7">Leaf</tissue>
    </source>
</reference>
<dbReference type="PRINTS" id="PR00087">
    <property type="entry name" value="LIPOXYGENASE"/>
</dbReference>
<dbReference type="Gene3D" id="1.20.245.10">
    <property type="entry name" value="Lipoxygenase-1, Domain 5"/>
    <property type="match status" value="1"/>
</dbReference>
<evidence type="ECO:0000256" key="3">
    <source>
        <dbReference type="ARBA" id="ARBA00023002"/>
    </source>
</evidence>
<dbReference type="InterPro" id="IPR036392">
    <property type="entry name" value="PLAT/LH2_dom_sf"/>
</dbReference>
<keyword evidence="5" id="KW-0472">Membrane</keyword>
<dbReference type="SUPFAM" id="SSF49723">
    <property type="entry name" value="Lipase/lipooxygenase domain (PLAT/LH2 domain)"/>
    <property type="match status" value="1"/>
</dbReference>
<evidence type="ECO:0000313" key="8">
    <source>
        <dbReference type="Proteomes" id="UP000306102"/>
    </source>
</evidence>
<comment type="pathway">
    <text evidence="4">Lipid metabolism; oxylipin biosynthesis.</text>
</comment>
<evidence type="ECO:0000259" key="6">
    <source>
        <dbReference type="PROSITE" id="PS51393"/>
    </source>
</evidence>
<dbReference type="Gene3D" id="4.10.372.10">
    <property type="entry name" value="Lipoxygenase-1, Domain 3"/>
    <property type="match status" value="1"/>
</dbReference>
<feature type="domain" description="Lipoxygenase" evidence="6">
    <location>
        <begin position="66"/>
        <end position="253"/>
    </location>
</feature>
<dbReference type="EMBL" id="SDRB02000577">
    <property type="protein sequence ID" value="THG22985.1"/>
    <property type="molecule type" value="Genomic_DNA"/>
</dbReference>
<dbReference type="GO" id="GO:0031408">
    <property type="term" value="P:oxylipin biosynthetic process"/>
    <property type="evidence" value="ECO:0007669"/>
    <property type="project" value="UniProtKB-UniRule"/>
</dbReference>
<dbReference type="Gene3D" id="2.60.60.20">
    <property type="entry name" value="PLAT/LH2 domain"/>
    <property type="match status" value="1"/>
</dbReference>
<feature type="domain" description="Lipoxygenase" evidence="6">
    <location>
        <begin position="249"/>
        <end position="823"/>
    </location>
</feature>
<dbReference type="PRINTS" id="PR00468">
    <property type="entry name" value="PLTLPOXGNASE"/>
</dbReference>
<dbReference type="AlphaFoldDB" id="A0A4S4F249"/>
<evidence type="ECO:0000256" key="4">
    <source>
        <dbReference type="RuleBase" id="RU003975"/>
    </source>
</evidence>
<dbReference type="Proteomes" id="UP000306102">
    <property type="component" value="Unassembled WGS sequence"/>
</dbReference>
<organism evidence="7 8">
    <name type="scientific">Camellia sinensis var. sinensis</name>
    <name type="common">China tea</name>
    <dbReference type="NCBI Taxonomy" id="542762"/>
    <lineage>
        <taxon>Eukaryota</taxon>
        <taxon>Viridiplantae</taxon>
        <taxon>Streptophyta</taxon>
        <taxon>Embryophyta</taxon>
        <taxon>Tracheophyta</taxon>
        <taxon>Spermatophyta</taxon>
        <taxon>Magnoliopsida</taxon>
        <taxon>eudicotyledons</taxon>
        <taxon>Gunneridae</taxon>
        <taxon>Pentapetalae</taxon>
        <taxon>asterids</taxon>
        <taxon>Ericales</taxon>
        <taxon>Theaceae</taxon>
        <taxon>Camellia</taxon>
    </lineage>
</organism>
<keyword evidence="5" id="KW-0812">Transmembrane</keyword>
<keyword evidence="4" id="KW-0443">Lipid metabolism</keyword>
<sequence length="823" mass="94146">MSQDENEVKYKWNFEVAEEFGEIGAVLVENEHHNEMYLKNIALMGSLMVLFVLHAIHGLLQNSNLELKRPVLGGKEHSYPRRYRTGRPQCKTASLETAIVDTNLGFPYFTTLDSLSNEGVNLPPLHKNGFLKDLLPRLVKFISDSQEDILRFETPALVEKDKFSWFRDEEFSRQTLAGLNPYSIQLVKALQEKKLFMLDYHDLLLPYVKKVRKIEGTTLYGSRTLFFLTPNGTLRPLAIELTRPPMDGKAEWKQVFTPTWDATGCWLWRLAKTHVLVHDSGYHQLVSHCNLELKRPVLGGKEHSHPRRYRTSRPQCKTVSRSSTVYVPREESFSEVKQLTFSAKTVYSVLHALVPSLETAIVDTNLGFPYFTTLDSLSNEGVNLPPLHKNGFLKDLLPRLVKFINDSQEDILRFETPALVEKDKFSWFRDEEFSRQTLAGLNPYSIQLVKALQEKKLFMLDYHDLLLPYVKKVRKIEGTTLYGSRTLFFLTPNGTLRPLAIELTQPPMDGKAEWKQVFTPTWDATGCWLWRLAKTHVLVHDSGYHQLVSHWLGTNCATEPYIIASNRQLSAMHPIYRLLHPHFRYTMEINALAREALINANGIIETSFSPAKYCMELSSGMAVDDPTSPHGLKLTIEDYPFANDGLVLWDAIKQWVTDYVKHYYPDPSFINSDEELQSWWTEIRIVSHQDKKDDPWWPALKTPEDLIGILTTMIWVASGHHSAVNFGKYAFAGYCPNRPSIATRKMPTEDPSEQELKNFLNKPEAAFERFNGKLKELEGVIDDRNANMSLKNRVGAGVVPYELLKPFSEPGVTGKGVPNSISI</sequence>
<keyword evidence="4" id="KW-0925">Oxylipin biosynthesis</keyword>
<dbReference type="SUPFAM" id="SSF48484">
    <property type="entry name" value="Lipoxigenase"/>
    <property type="match status" value="2"/>
</dbReference>
<keyword evidence="4" id="KW-0275">Fatty acid biosynthesis</keyword>
<keyword evidence="2" id="KW-0223">Dioxygenase</keyword>
<comment type="similarity">
    <text evidence="4">Belongs to the lipoxygenase family.</text>
</comment>
<dbReference type="InterPro" id="IPR036226">
    <property type="entry name" value="LipOase_C_sf"/>
</dbReference>
<keyword evidence="4" id="KW-0276">Fatty acid metabolism</keyword>
<dbReference type="EC" id="1.13.11.-" evidence="4"/>
<keyword evidence="1" id="KW-0479">Metal-binding</keyword>